<feature type="transmembrane region" description="Helical" evidence="1">
    <location>
        <begin position="96"/>
        <end position="120"/>
    </location>
</feature>
<dbReference type="EMBL" id="MU865294">
    <property type="protein sequence ID" value="KAK4231126.1"/>
    <property type="molecule type" value="Genomic_DNA"/>
</dbReference>
<dbReference type="Proteomes" id="UP001301958">
    <property type="component" value="Unassembled WGS sequence"/>
</dbReference>
<evidence type="ECO:0000256" key="1">
    <source>
        <dbReference type="SAM" id="Phobius"/>
    </source>
</evidence>
<comment type="caution">
    <text evidence="2">The sequence shown here is derived from an EMBL/GenBank/DDBJ whole genome shotgun (WGS) entry which is preliminary data.</text>
</comment>
<keyword evidence="1" id="KW-0472">Membrane</keyword>
<organism evidence="2 3">
    <name type="scientific">Podospora fimiseda</name>
    <dbReference type="NCBI Taxonomy" id="252190"/>
    <lineage>
        <taxon>Eukaryota</taxon>
        <taxon>Fungi</taxon>
        <taxon>Dikarya</taxon>
        <taxon>Ascomycota</taxon>
        <taxon>Pezizomycotina</taxon>
        <taxon>Sordariomycetes</taxon>
        <taxon>Sordariomycetidae</taxon>
        <taxon>Sordariales</taxon>
        <taxon>Podosporaceae</taxon>
        <taxon>Podospora</taxon>
    </lineage>
</organism>
<reference evidence="2" key="2">
    <citation type="submission" date="2023-05" db="EMBL/GenBank/DDBJ databases">
        <authorList>
            <consortium name="Lawrence Berkeley National Laboratory"/>
            <person name="Steindorff A."/>
            <person name="Hensen N."/>
            <person name="Bonometti L."/>
            <person name="Westerberg I."/>
            <person name="Brannstrom I.O."/>
            <person name="Guillou S."/>
            <person name="Cros-Aarteil S."/>
            <person name="Calhoun S."/>
            <person name="Haridas S."/>
            <person name="Kuo A."/>
            <person name="Mondo S."/>
            <person name="Pangilinan J."/>
            <person name="Riley R."/>
            <person name="Labutti K."/>
            <person name="Andreopoulos B."/>
            <person name="Lipzen A."/>
            <person name="Chen C."/>
            <person name="Yanf M."/>
            <person name="Daum C."/>
            <person name="Ng V."/>
            <person name="Clum A."/>
            <person name="Ohm R."/>
            <person name="Martin F."/>
            <person name="Silar P."/>
            <person name="Natvig D."/>
            <person name="Lalanne C."/>
            <person name="Gautier V."/>
            <person name="Ament-Velasquez S.L."/>
            <person name="Kruys A."/>
            <person name="Hutchinson M.I."/>
            <person name="Powell A.J."/>
            <person name="Barry K."/>
            <person name="Miller A.N."/>
            <person name="Grigoriev I.V."/>
            <person name="Debuchy R."/>
            <person name="Gladieux P."/>
            <person name="Thoren M.H."/>
            <person name="Johannesson H."/>
        </authorList>
    </citation>
    <scope>NUCLEOTIDE SEQUENCE</scope>
    <source>
        <strain evidence="2">CBS 990.96</strain>
    </source>
</reference>
<feature type="transmembrane region" description="Helical" evidence="1">
    <location>
        <begin position="49"/>
        <end position="69"/>
    </location>
</feature>
<dbReference type="AlphaFoldDB" id="A0AAN7BWU5"/>
<sequence length="210" mass="24857">MFLFCTASYRTEREPAFSLQAFVYLKHLRADQMSLKYIYIYIYSLRNDFISVPFWLVSVLVLVWCRRWWARSHVHRYAVDKWLSVYRSRGKRCVELFWLVFMFTFMFCIESVCLDFFLVFDLPLHKSFALPGRILGQTRLAGVLARNDVVVFSNTFNCRSFFLRGRQAVILGPAVRNVEFFVFRRSEDISRNSGVLLDQPHQDISAVCIL</sequence>
<proteinExistence type="predicted"/>
<keyword evidence="1" id="KW-0812">Transmembrane</keyword>
<gene>
    <name evidence="2" type="ORF">QBC38DRAFT_258967</name>
</gene>
<keyword evidence="1" id="KW-1133">Transmembrane helix</keyword>
<evidence type="ECO:0000313" key="2">
    <source>
        <dbReference type="EMBL" id="KAK4231126.1"/>
    </source>
</evidence>
<accession>A0AAN7BWU5</accession>
<name>A0AAN7BWU5_9PEZI</name>
<evidence type="ECO:0000313" key="3">
    <source>
        <dbReference type="Proteomes" id="UP001301958"/>
    </source>
</evidence>
<keyword evidence="3" id="KW-1185">Reference proteome</keyword>
<reference evidence="2" key="1">
    <citation type="journal article" date="2023" name="Mol. Phylogenet. Evol.">
        <title>Genome-scale phylogeny and comparative genomics of the fungal order Sordariales.</title>
        <authorList>
            <person name="Hensen N."/>
            <person name="Bonometti L."/>
            <person name="Westerberg I."/>
            <person name="Brannstrom I.O."/>
            <person name="Guillou S."/>
            <person name="Cros-Aarteil S."/>
            <person name="Calhoun S."/>
            <person name="Haridas S."/>
            <person name="Kuo A."/>
            <person name="Mondo S."/>
            <person name="Pangilinan J."/>
            <person name="Riley R."/>
            <person name="LaButti K."/>
            <person name="Andreopoulos B."/>
            <person name="Lipzen A."/>
            <person name="Chen C."/>
            <person name="Yan M."/>
            <person name="Daum C."/>
            <person name="Ng V."/>
            <person name="Clum A."/>
            <person name="Steindorff A."/>
            <person name="Ohm R.A."/>
            <person name="Martin F."/>
            <person name="Silar P."/>
            <person name="Natvig D.O."/>
            <person name="Lalanne C."/>
            <person name="Gautier V."/>
            <person name="Ament-Velasquez S.L."/>
            <person name="Kruys A."/>
            <person name="Hutchinson M.I."/>
            <person name="Powell A.J."/>
            <person name="Barry K."/>
            <person name="Miller A.N."/>
            <person name="Grigoriev I.V."/>
            <person name="Debuchy R."/>
            <person name="Gladieux P."/>
            <person name="Hiltunen Thoren M."/>
            <person name="Johannesson H."/>
        </authorList>
    </citation>
    <scope>NUCLEOTIDE SEQUENCE</scope>
    <source>
        <strain evidence="2">CBS 990.96</strain>
    </source>
</reference>
<protein>
    <submittedName>
        <fullName evidence="2">Uncharacterized protein</fullName>
    </submittedName>
</protein>